<reference evidence="2" key="1">
    <citation type="journal article" date="2016" name="BMC Genomics">
        <title>The effector candidate repertoire of the arbuscular mycorrhizal fungus Rhizophagus clarus.</title>
        <authorList>
            <person name="Sedzielewska Toro K."/>
            <person name="Brachmann A."/>
        </authorList>
    </citation>
    <scope>NUCLEOTIDE SEQUENCE</scope>
    <source>
        <strain evidence="2">MUCL46238</strain>
    </source>
</reference>
<keyword evidence="1" id="KW-0732">Signal</keyword>
<evidence type="ECO:0000313" key="2">
    <source>
        <dbReference type="EMBL" id="AMJ52420.1"/>
    </source>
</evidence>
<organism evidence="2">
    <name type="scientific">Rhizophagus clarus</name>
    <dbReference type="NCBI Taxonomy" id="94130"/>
    <lineage>
        <taxon>Eukaryota</taxon>
        <taxon>Fungi</taxon>
        <taxon>Fungi incertae sedis</taxon>
        <taxon>Mucoromycota</taxon>
        <taxon>Glomeromycotina</taxon>
        <taxon>Glomeromycetes</taxon>
        <taxon>Glomerales</taxon>
        <taxon>Glomeraceae</taxon>
        <taxon>Rhizophagus</taxon>
    </lineage>
</organism>
<feature type="chain" id="PRO_5007301883" evidence="1">
    <location>
        <begin position="22"/>
        <end position="93"/>
    </location>
</feature>
<proteinExistence type="predicted"/>
<protein>
    <submittedName>
        <fullName evidence="2">Uncharacterized protein</fullName>
    </submittedName>
</protein>
<sequence>MGLNILKLFSVLSIFLFVVSAYHLAERDNAVNCLYCDPSVANMSINCADGFNGITTWDCSRSTSTNLKCTGNCTDCALMCMAPTQISWVCNCT</sequence>
<dbReference type="AlphaFoldDB" id="A0A140D0A7"/>
<name>A0A140D0A7_9GLOM</name>
<feature type="signal peptide" evidence="1">
    <location>
        <begin position="1"/>
        <end position="21"/>
    </location>
</feature>
<accession>A0A140D0A7</accession>
<evidence type="ECO:0000256" key="1">
    <source>
        <dbReference type="SAM" id="SignalP"/>
    </source>
</evidence>
<dbReference type="EMBL" id="KU305782">
    <property type="protein sequence ID" value="AMJ52420.1"/>
    <property type="molecule type" value="Genomic_DNA"/>
</dbReference>